<sequence>MPLATAISEKRSPKPKAASRSLIGADYVHPTSQLYASHPSQKYIWPADRDPLAGVVAFFIWYILWGVPLTARLYKWVRSKYFSCASPDDSTYIDLEKASDMPNESLDPYLVQSPLLDTYLRSKEEPSAPTPAYTPFDTSDDGLHAVYPSSPAVFSSSPTFDPAMSPIAHSSPPRIIVQASHSCPTTPASTSNLSELTFLQYYQSNSCSSLAPPSPALRSPSKIALSICKPQLAIW</sequence>
<dbReference type="AlphaFoldDB" id="A0A8E2AYS2"/>
<organism evidence="3 4">
    <name type="scientific">Obba rivulosa</name>
    <dbReference type="NCBI Taxonomy" id="1052685"/>
    <lineage>
        <taxon>Eukaryota</taxon>
        <taxon>Fungi</taxon>
        <taxon>Dikarya</taxon>
        <taxon>Basidiomycota</taxon>
        <taxon>Agaricomycotina</taxon>
        <taxon>Agaricomycetes</taxon>
        <taxon>Polyporales</taxon>
        <taxon>Gelatoporiaceae</taxon>
        <taxon>Obba</taxon>
    </lineage>
</organism>
<keyword evidence="2" id="KW-0812">Transmembrane</keyword>
<keyword evidence="4" id="KW-1185">Reference proteome</keyword>
<feature type="region of interest" description="Disordered" evidence="1">
    <location>
        <begin position="1"/>
        <end position="20"/>
    </location>
</feature>
<evidence type="ECO:0000313" key="4">
    <source>
        <dbReference type="Proteomes" id="UP000250043"/>
    </source>
</evidence>
<keyword evidence="2" id="KW-1133">Transmembrane helix</keyword>
<gene>
    <name evidence="3" type="ORF">OBBRIDRAFT_803156</name>
</gene>
<evidence type="ECO:0000313" key="3">
    <source>
        <dbReference type="EMBL" id="OCH91609.1"/>
    </source>
</evidence>
<evidence type="ECO:0000256" key="2">
    <source>
        <dbReference type="SAM" id="Phobius"/>
    </source>
</evidence>
<name>A0A8E2AYS2_9APHY</name>
<feature type="transmembrane region" description="Helical" evidence="2">
    <location>
        <begin position="52"/>
        <end position="71"/>
    </location>
</feature>
<protein>
    <submittedName>
        <fullName evidence="3">Uncharacterized protein</fullName>
    </submittedName>
</protein>
<evidence type="ECO:0000256" key="1">
    <source>
        <dbReference type="SAM" id="MobiDB-lite"/>
    </source>
</evidence>
<dbReference type="EMBL" id="KV722382">
    <property type="protein sequence ID" value="OCH91609.1"/>
    <property type="molecule type" value="Genomic_DNA"/>
</dbReference>
<reference evidence="3 4" key="1">
    <citation type="submission" date="2016-07" db="EMBL/GenBank/DDBJ databases">
        <title>Draft genome of the white-rot fungus Obba rivulosa 3A-2.</title>
        <authorList>
            <consortium name="DOE Joint Genome Institute"/>
            <person name="Miettinen O."/>
            <person name="Riley R."/>
            <person name="Acob R."/>
            <person name="Barry K."/>
            <person name="Cullen D."/>
            <person name="De Vries R."/>
            <person name="Hainaut M."/>
            <person name="Hatakka A."/>
            <person name="Henrissat B."/>
            <person name="Hilden K."/>
            <person name="Kuo R."/>
            <person name="Labutti K."/>
            <person name="Lipzen A."/>
            <person name="Makela M.R."/>
            <person name="Sandor L."/>
            <person name="Spatafora J.W."/>
            <person name="Grigoriev I.V."/>
            <person name="Hibbett D.S."/>
        </authorList>
    </citation>
    <scope>NUCLEOTIDE SEQUENCE [LARGE SCALE GENOMIC DNA]</scope>
    <source>
        <strain evidence="3 4">3A-2</strain>
    </source>
</reference>
<accession>A0A8E2AYS2</accession>
<keyword evidence="2" id="KW-0472">Membrane</keyword>
<proteinExistence type="predicted"/>
<dbReference type="Proteomes" id="UP000250043">
    <property type="component" value="Unassembled WGS sequence"/>
</dbReference>
<dbReference type="OrthoDB" id="2756898at2759"/>